<dbReference type="RefSeq" id="XP_064668414.1">
    <property type="nucleotide sequence ID" value="XM_064815530.1"/>
</dbReference>
<dbReference type="EMBL" id="MU853348">
    <property type="protein sequence ID" value="KAK4110844.1"/>
    <property type="molecule type" value="Genomic_DNA"/>
</dbReference>
<keyword evidence="2" id="KW-1185">Reference proteome</keyword>
<reference evidence="1" key="1">
    <citation type="journal article" date="2023" name="Mol. Phylogenet. Evol.">
        <title>Genome-scale phylogeny and comparative genomics of the fungal order Sordariales.</title>
        <authorList>
            <person name="Hensen N."/>
            <person name="Bonometti L."/>
            <person name="Westerberg I."/>
            <person name="Brannstrom I.O."/>
            <person name="Guillou S."/>
            <person name="Cros-Aarteil S."/>
            <person name="Calhoun S."/>
            <person name="Haridas S."/>
            <person name="Kuo A."/>
            <person name="Mondo S."/>
            <person name="Pangilinan J."/>
            <person name="Riley R."/>
            <person name="LaButti K."/>
            <person name="Andreopoulos B."/>
            <person name="Lipzen A."/>
            <person name="Chen C."/>
            <person name="Yan M."/>
            <person name="Daum C."/>
            <person name="Ng V."/>
            <person name="Clum A."/>
            <person name="Steindorff A."/>
            <person name="Ohm R.A."/>
            <person name="Martin F."/>
            <person name="Silar P."/>
            <person name="Natvig D.O."/>
            <person name="Lalanne C."/>
            <person name="Gautier V."/>
            <person name="Ament-Velasquez S.L."/>
            <person name="Kruys A."/>
            <person name="Hutchinson M.I."/>
            <person name="Powell A.J."/>
            <person name="Barry K."/>
            <person name="Miller A.N."/>
            <person name="Grigoriev I.V."/>
            <person name="Debuchy R."/>
            <person name="Gladieux P."/>
            <person name="Hiltunen Thoren M."/>
            <person name="Johannesson H."/>
        </authorList>
    </citation>
    <scope>NUCLEOTIDE SEQUENCE</scope>
    <source>
        <strain evidence="1">CBS 508.74</strain>
    </source>
</reference>
<organism evidence="1 2">
    <name type="scientific">Canariomyces notabilis</name>
    <dbReference type="NCBI Taxonomy" id="2074819"/>
    <lineage>
        <taxon>Eukaryota</taxon>
        <taxon>Fungi</taxon>
        <taxon>Dikarya</taxon>
        <taxon>Ascomycota</taxon>
        <taxon>Pezizomycotina</taxon>
        <taxon>Sordariomycetes</taxon>
        <taxon>Sordariomycetidae</taxon>
        <taxon>Sordariales</taxon>
        <taxon>Chaetomiaceae</taxon>
        <taxon>Canariomyces</taxon>
    </lineage>
</organism>
<accession>A0AAN6QIJ0</accession>
<gene>
    <name evidence="1" type="ORF">N656DRAFT_781152</name>
</gene>
<evidence type="ECO:0000313" key="2">
    <source>
        <dbReference type="Proteomes" id="UP001302812"/>
    </source>
</evidence>
<proteinExistence type="predicted"/>
<comment type="caution">
    <text evidence="1">The sequence shown here is derived from an EMBL/GenBank/DDBJ whole genome shotgun (WGS) entry which is preliminary data.</text>
</comment>
<name>A0AAN6QIJ0_9PEZI</name>
<reference evidence="1" key="2">
    <citation type="submission" date="2023-05" db="EMBL/GenBank/DDBJ databases">
        <authorList>
            <consortium name="Lawrence Berkeley National Laboratory"/>
            <person name="Steindorff A."/>
            <person name="Hensen N."/>
            <person name="Bonometti L."/>
            <person name="Westerberg I."/>
            <person name="Brannstrom I.O."/>
            <person name="Guillou S."/>
            <person name="Cros-Aarteil S."/>
            <person name="Calhoun S."/>
            <person name="Haridas S."/>
            <person name="Kuo A."/>
            <person name="Mondo S."/>
            <person name="Pangilinan J."/>
            <person name="Riley R."/>
            <person name="Labutti K."/>
            <person name="Andreopoulos B."/>
            <person name="Lipzen A."/>
            <person name="Chen C."/>
            <person name="Yanf M."/>
            <person name="Daum C."/>
            <person name="Ng V."/>
            <person name="Clum A."/>
            <person name="Ohm R."/>
            <person name="Martin F."/>
            <person name="Silar P."/>
            <person name="Natvig D."/>
            <person name="Lalanne C."/>
            <person name="Gautier V."/>
            <person name="Ament-Velasquez S.L."/>
            <person name="Kruys A."/>
            <person name="Hutchinson M.I."/>
            <person name="Powell A.J."/>
            <person name="Barry K."/>
            <person name="Miller A.N."/>
            <person name="Grigoriev I.V."/>
            <person name="Debuchy R."/>
            <person name="Gladieux P."/>
            <person name="Thoren M.H."/>
            <person name="Johannesson H."/>
        </authorList>
    </citation>
    <scope>NUCLEOTIDE SEQUENCE</scope>
    <source>
        <strain evidence="1">CBS 508.74</strain>
    </source>
</reference>
<sequence>MADENAKLTDCYYEKKDWRACKDEVCRPQDLWFRRTSQAHSKANRWKDSGSAGN</sequence>
<protein>
    <submittedName>
        <fullName evidence="1">Uncharacterized protein</fullName>
    </submittedName>
</protein>
<dbReference type="GeneID" id="89939655"/>
<evidence type="ECO:0000313" key="1">
    <source>
        <dbReference type="EMBL" id="KAK4110844.1"/>
    </source>
</evidence>
<dbReference type="AlphaFoldDB" id="A0AAN6QIJ0"/>
<dbReference type="Proteomes" id="UP001302812">
    <property type="component" value="Unassembled WGS sequence"/>
</dbReference>